<accession>A0ABZ0ZZP6</accession>
<name>A0ABZ0ZZP6_9PSED</name>
<dbReference type="InterPro" id="IPR054267">
    <property type="entry name" value="DUF6998"/>
</dbReference>
<organism evidence="2 3">
    <name type="scientific">Pseudomonas canadensis</name>
    <dbReference type="NCBI Taxonomy" id="915099"/>
    <lineage>
        <taxon>Bacteria</taxon>
        <taxon>Pseudomonadati</taxon>
        <taxon>Pseudomonadota</taxon>
        <taxon>Gammaproteobacteria</taxon>
        <taxon>Pseudomonadales</taxon>
        <taxon>Pseudomonadaceae</taxon>
        <taxon>Pseudomonas</taxon>
    </lineage>
</organism>
<proteinExistence type="predicted"/>
<dbReference type="EMBL" id="CP139639">
    <property type="protein sequence ID" value="WRI22602.1"/>
    <property type="molecule type" value="Genomic_DNA"/>
</dbReference>
<dbReference type="Proteomes" id="UP001322392">
    <property type="component" value="Chromosome"/>
</dbReference>
<dbReference type="Pfam" id="PF22522">
    <property type="entry name" value="DUF6998"/>
    <property type="match status" value="1"/>
</dbReference>
<protein>
    <recommendedName>
        <fullName evidence="1">DUF6998 domain-containing protein</fullName>
    </recommendedName>
</protein>
<evidence type="ECO:0000313" key="3">
    <source>
        <dbReference type="Proteomes" id="UP001322392"/>
    </source>
</evidence>
<feature type="domain" description="DUF6998" evidence="1">
    <location>
        <begin position="14"/>
        <end position="151"/>
    </location>
</feature>
<evidence type="ECO:0000259" key="1">
    <source>
        <dbReference type="Pfam" id="PF22522"/>
    </source>
</evidence>
<reference evidence="2 3" key="1">
    <citation type="submission" date="2023-12" db="EMBL/GenBank/DDBJ databases">
        <title>First complete genome sequence of Pseudomonas canadensis strain Pcan-CK-23 isolated from homogenized tissues of Zophobas morio larvae.</title>
        <authorList>
            <person name="Kundlacz C."/>
            <person name="Aldeia C."/>
            <person name="Eddoubaji Y."/>
            <person name="Campos-Madueno E.I."/>
            <person name="Endimiani A."/>
        </authorList>
    </citation>
    <scope>NUCLEOTIDE SEQUENCE [LARGE SCALE GENOMIC DNA]</scope>
    <source>
        <strain evidence="2 3">Pcan-CK-23</strain>
    </source>
</reference>
<sequence length="154" mass="17120">MKEEIQEQIAGALEQLFDGVSKLQAAFPGKPFTLDGRLVGDIGEIVASLHYQITLNEGLTKHHDAVADDGRNVQIKTTFSKNLTFPVGHVPDYYLGIKLNRDGSFEEIYNGPGKLIKEELKRRAPTSTGLHGNLMGQLKRINLTIPDAERIPRR</sequence>
<dbReference type="RefSeq" id="WP_323986400.1">
    <property type="nucleotide sequence ID" value="NZ_CP139639.1"/>
</dbReference>
<keyword evidence="3" id="KW-1185">Reference proteome</keyword>
<evidence type="ECO:0000313" key="2">
    <source>
        <dbReference type="EMBL" id="WRI22602.1"/>
    </source>
</evidence>
<gene>
    <name evidence="2" type="ORF">SPL95_18510</name>
</gene>